<name>A0A2K8KW24_MARES</name>
<evidence type="ECO:0000313" key="3">
    <source>
        <dbReference type="Proteomes" id="UP000231701"/>
    </source>
</evidence>
<keyword evidence="1" id="KW-0472">Membrane</keyword>
<evidence type="ECO:0000256" key="1">
    <source>
        <dbReference type="SAM" id="Phobius"/>
    </source>
</evidence>
<dbReference type="AlphaFoldDB" id="A0A2K8KW24"/>
<dbReference type="OrthoDB" id="9838030at2"/>
<evidence type="ECO:0000313" key="2">
    <source>
        <dbReference type="EMBL" id="ATX78832.1"/>
    </source>
</evidence>
<dbReference type="EMBL" id="CP018799">
    <property type="protein sequence ID" value="ATX78832.1"/>
    <property type="molecule type" value="Genomic_DNA"/>
</dbReference>
<keyword evidence="3" id="KW-1185">Reference proteome</keyword>
<sequence length="152" mass="16592">MADSDTRLIPPLLSYSAISVALLLPVLVWPLQGLNDGAHSLAFETDWLITASALLLCAVTADTILYHQPVDSKWPLFAAIWILATSMAVSLALRSELGSYLLATMFSLHAIRSGLRLWLNGDAWWLTVACVRDTIAALSIFGWIIIISMAHS</sequence>
<dbReference type="Proteomes" id="UP000231701">
    <property type="component" value="Chromosome"/>
</dbReference>
<protein>
    <submittedName>
        <fullName evidence="2">Uncharacterized protein</fullName>
    </submittedName>
</protein>
<feature type="transmembrane region" description="Helical" evidence="1">
    <location>
        <begin position="12"/>
        <end position="35"/>
    </location>
</feature>
<dbReference type="RefSeq" id="WP_100276794.1">
    <property type="nucleotide sequence ID" value="NZ_CP018799.1"/>
</dbReference>
<keyword evidence="1" id="KW-1133">Transmembrane helix</keyword>
<feature type="transmembrane region" description="Helical" evidence="1">
    <location>
        <begin position="74"/>
        <end position="93"/>
    </location>
</feature>
<organism evidence="2 3">
    <name type="scientific">Mariprofundus aestuarium</name>
    <dbReference type="NCBI Taxonomy" id="1921086"/>
    <lineage>
        <taxon>Bacteria</taxon>
        <taxon>Pseudomonadati</taxon>
        <taxon>Pseudomonadota</taxon>
        <taxon>Candidatius Mariprofundia</taxon>
        <taxon>Mariprofundales</taxon>
        <taxon>Mariprofundaceae</taxon>
        <taxon>Mariprofundus</taxon>
    </lineage>
</organism>
<proteinExistence type="predicted"/>
<feature type="transmembrane region" description="Helical" evidence="1">
    <location>
        <begin position="124"/>
        <end position="146"/>
    </location>
</feature>
<feature type="transmembrane region" description="Helical" evidence="1">
    <location>
        <begin position="47"/>
        <end position="68"/>
    </location>
</feature>
<gene>
    <name evidence="2" type="ORF">Ga0123461_0390</name>
</gene>
<accession>A0A2K8KW24</accession>
<keyword evidence="1" id="KW-0812">Transmembrane</keyword>
<dbReference type="KEGG" id="maes:Ga0123461_0390"/>
<reference evidence="2 3" key="1">
    <citation type="submission" date="2016-12" db="EMBL/GenBank/DDBJ databases">
        <title>Isolation and genomic insights into novel planktonic Zetaproteobacteria from stratified waters of the Chesapeake Bay.</title>
        <authorList>
            <person name="McAllister S.M."/>
            <person name="Kato S."/>
            <person name="Chan C.S."/>
            <person name="Chiu B.K."/>
            <person name="Field E.K."/>
        </authorList>
    </citation>
    <scope>NUCLEOTIDE SEQUENCE [LARGE SCALE GENOMIC DNA]</scope>
    <source>
        <strain evidence="2 3">CP-5</strain>
    </source>
</reference>